<feature type="chain" id="PRO_5037326285" evidence="1">
    <location>
        <begin position="30"/>
        <end position="176"/>
    </location>
</feature>
<feature type="signal peptide" evidence="1">
    <location>
        <begin position="1"/>
        <end position="29"/>
    </location>
</feature>
<protein>
    <submittedName>
        <fullName evidence="2">Uncharacterized protein</fullName>
    </submittedName>
</protein>
<gene>
    <name evidence="2" type="ORF">KME32_06225</name>
</gene>
<comment type="caution">
    <text evidence="2">The sequence shown here is derived from an EMBL/GenBank/DDBJ whole genome shotgun (WGS) entry which is preliminary data.</text>
</comment>
<evidence type="ECO:0000256" key="1">
    <source>
        <dbReference type="SAM" id="SignalP"/>
    </source>
</evidence>
<organism evidence="2 3">
    <name type="scientific">Mojavia pulchra JT2-VF2</name>
    <dbReference type="NCBI Taxonomy" id="287848"/>
    <lineage>
        <taxon>Bacteria</taxon>
        <taxon>Bacillati</taxon>
        <taxon>Cyanobacteriota</taxon>
        <taxon>Cyanophyceae</taxon>
        <taxon>Nostocales</taxon>
        <taxon>Nostocaceae</taxon>
    </lineage>
</organism>
<proteinExistence type="predicted"/>
<keyword evidence="1" id="KW-0732">Signal</keyword>
<evidence type="ECO:0000313" key="2">
    <source>
        <dbReference type="EMBL" id="MBW4560748.1"/>
    </source>
</evidence>
<accession>A0A951UF09</accession>
<reference evidence="2" key="2">
    <citation type="journal article" date="2022" name="Microbiol. Resour. Announc.">
        <title>Metagenome Sequencing to Explore Phylogenomics of Terrestrial Cyanobacteria.</title>
        <authorList>
            <person name="Ward R.D."/>
            <person name="Stajich J.E."/>
            <person name="Johansen J.R."/>
            <person name="Huntemann M."/>
            <person name="Clum A."/>
            <person name="Foster B."/>
            <person name="Foster B."/>
            <person name="Roux S."/>
            <person name="Palaniappan K."/>
            <person name="Varghese N."/>
            <person name="Mukherjee S."/>
            <person name="Reddy T.B.K."/>
            <person name="Daum C."/>
            <person name="Copeland A."/>
            <person name="Chen I.A."/>
            <person name="Ivanova N.N."/>
            <person name="Kyrpides N.C."/>
            <person name="Shapiro N."/>
            <person name="Eloe-Fadrosh E.A."/>
            <person name="Pietrasiak N."/>
        </authorList>
    </citation>
    <scope>NUCLEOTIDE SEQUENCE</scope>
    <source>
        <strain evidence="2">JT2-VF2</strain>
    </source>
</reference>
<dbReference type="Proteomes" id="UP000715781">
    <property type="component" value="Unassembled WGS sequence"/>
</dbReference>
<reference evidence="2" key="1">
    <citation type="submission" date="2021-05" db="EMBL/GenBank/DDBJ databases">
        <authorList>
            <person name="Pietrasiak N."/>
            <person name="Ward R."/>
            <person name="Stajich J.E."/>
            <person name="Kurbessoian T."/>
        </authorList>
    </citation>
    <scope>NUCLEOTIDE SEQUENCE</scope>
    <source>
        <strain evidence="2">JT2-VF2</strain>
    </source>
</reference>
<dbReference type="AlphaFoldDB" id="A0A951UF09"/>
<name>A0A951UF09_9NOST</name>
<evidence type="ECO:0000313" key="3">
    <source>
        <dbReference type="Proteomes" id="UP000715781"/>
    </source>
</evidence>
<dbReference type="EMBL" id="JAHHHN010000003">
    <property type="protein sequence ID" value="MBW4560748.1"/>
    <property type="molecule type" value="Genomic_DNA"/>
</dbReference>
<sequence length="176" mass="19278">MSKIHRFYSIISAALSGLALVLTVAPANALPGQHINTVVNWTKAKAQLPTLKYNSEAHGYDGRKGKLYFYVNVTSQNGTVTKEGITISGDSNVKFTKKNARTVQLIQDIYNSNVANDFSKSRSITKVGRDQFYAGNKFAYIAAEVQGGSAFQIINLSSLQGEIDNARYCQTNQCDL</sequence>